<comment type="subcellular location">
    <subcellularLocation>
        <location evidence="1">Membrane</location>
        <topology evidence="1">Multi-pass membrane protein</topology>
    </subcellularLocation>
</comment>
<dbReference type="Pfam" id="PF03547">
    <property type="entry name" value="Mem_trans"/>
    <property type="match status" value="1"/>
</dbReference>
<dbReference type="PANTHER" id="PTHR36838">
    <property type="entry name" value="AUXIN EFFLUX CARRIER FAMILY PROTEIN"/>
    <property type="match status" value="1"/>
</dbReference>
<dbReference type="GO" id="GO:0016020">
    <property type="term" value="C:membrane"/>
    <property type="evidence" value="ECO:0007669"/>
    <property type="project" value="UniProtKB-SubCell"/>
</dbReference>
<evidence type="ECO:0000256" key="2">
    <source>
        <dbReference type="ARBA" id="ARBA00022448"/>
    </source>
</evidence>
<evidence type="ECO:0000256" key="6">
    <source>
        <dbReference type="ARBA" id="ARBA00023136"/>
    </source>
</evidence>
<dbReference type="Proteomes" id="UP000195913">
    <property type="component" value="Unassembled WGS sequence"/>
</dbReference>
<name>A0A1R4GX09_9MICC</name>
<evidence type="ECO:0000313" key="9">
    <source>
        <dbReference type="Proteomes" id="UP000195913"/>
    </source>
</evidence>
<keyword evidence="3" id="KW-1003">Cell membrane</keyword>
<evidence type="ECO:0000256" key="5">
    <source>
        <dbReference type="ARBA" id="ARBA00022989"/>
    </source>
</evidence>
<keyword evidence="6 7" id="KW-0472">Membrane</keyword>
<dbReference type="InterPro" id="IPR004776">
    <property type="entry name" value="Mem_transp_PIN-like"/>
</dbReference>
<evidence type="ECO:0000256" key="3">
    <source>
        <dbReference type="ARBA" id="ARBA00022475"/>
    </source>
</evidence>
<keyword evidence="4 7" id="KW-0812">Transmembrane</keyword>
<dbReference type="AlphaFoldDB" id="A0A1R4GX09"/>
<evidence type="ECO:0000256" key="7">
    <source>
        <dbReference type="SAM" id="Phobius"/>
    </source>
</evidence>
<keyword evidence="5 7" id="KW-1133">Transmembrane helix</keyword>
<protein>
    <submittedName>
        <fullName evidence="8">Putative membrane protein</fullName>
    </submittedName>
</protein>
<evidence type="ECO:0000256" key="4">
    <source>
        <dbReference type="ARBA" id="ARBA00022692"/>
    </source>
</evidence>
<feature type="transmembrane region" description="Helical" evidence="7">
    <location>
        <begin position="234"/>
        <end position="251"/>
    </location>
</feature>
<dbReference type="RefSeq" id="WP_087001257.1">
    <property type="nucleotide sequence ID" value="NZ_FUHW01000053.1"/>
</dbReference>
<dbReference type="PANTHER" id="PTHR36838:SF3">
    <property type="entry name" value="TRANSPORTER AUXIN EFFLUX CARRIER EC FAMILY"/>
    <property type="match status" value="1"/>
</dbReference>
<keyword evidence="9" id="KW-1185">Reference proteome</keyword>
<sequence length="309" mass="32191">MLGVLSGFSIVWAVIIVGYVVGRTGVLGADARYVLNRLTFFVASPALLFVTVADADPRAVLGPSLAVAAISATGVALLYFGVTGWWLPRGRPERLVGAMSASTVNSANLGLPIAAYVLGSTTHAAPVILFQLALWSPIFLALLDSSTSGRRTTPTALVLSTLRNPMIVASLAGLLFAVFGWTLPQPIADPVELIAGASIPAMLLAFGISLVGSKPLEKATHRRSDVLIGTGLKLIAHPVLAWLAGALLFRLHGAELFAVVIMAALPSAQNVFVTASRYEQGLVVAKDTVLLTTIAAVPAMLLVPLLLNS</sequence>
<organism evidence="8 9">
    <name type="scientific">Arthrobacter rhombi</name>
    <dbReference type="NCBI Taxonomy" id="71253"/>
    <lineage>
        <taxon>Bacteria</taxon>
        <taxon>Bacillati</taxon>
        <taxon>Actinomycetota</taxon>
        <taxon>Actinomycetes</taxon>
        <taxon>Micrococcales</taxon>
        <taxon>Micrococcaceae</taxon>
        <taxon>Arthrobacter</taxon>
    </lineage>
</organism>
<feature type="transmembrane region" description="Helical" evidence="7">
    <location>
        <begin position="65"/>
        <end position="88"/>
    </location>
</feature>
<feature type="transmembrane region" description="Helical" evidence="7">
    <location>
        <begin position="193"/>
        <end position="213"/>
    </location>
</feature>
<feature type="transmembrane region" description="Helical" evidence="7">
    <location>
        <begin position="6"/>
        <end position="22"/>
    </location>
</feature>
<feature type="transmembrane region" description="Helical" evidence="7">
    <location>
        <begin position="288"/>
        <end position="307"/>
    </location>
</feature>
<evidence type="ECO:0000256" key="1">
    <source>
        <dbReference type="ARBA" id="ARBA00004141"/>
    </source>
</evidence>
<keyword evidence="2" id="KW-0813">Transport</keyword>
<dbReference type="EMBL" id="FUHW01000053">
    <property type="protein sequence ID" value="SJM72635.1"/>
    <property type="molecule type" value="Genomic_DNA"/>
</dbReference>
<reference evidence="8 9" key="1">
    <citation type="submission" date="2017-02" db="EMBL/GenBank/DDBJ databases">
        <authorList>
            <person name="Peterson S.W."/>
        </authorList>
    </citation>
    <scope>NUCLEOTIDE SEQUENCE [LARGE SCALE GENOMIC DNA]</scope>
    <source>
        <strain evidence="8 9">B Ar 00.02</strain>
    </source>
</reference>
<gene>
    <name evidence="8" type="ORF">FM101_15515</name>
</gene>
<feature type="transmembrane region" description="Helical" evidence="7">
    <location>
        <begin position="257"/>
        <end position="276"/>
    </location>
</feature>
<feature type="transmembrane region" description="Helical" evidence="7">
    <location>
        <begin position="164"/>
        <end position="181"/>
    </location>
</feature>
<feature type="transmembrane region" description="Helical" evidence="7">
    <location>
        <begin position="34"/>
        <end position="53"/>
    </location>
</feature>
<evidence type="ECO:0000313" key="8">
    <source>
        <dbReference type="EMBL" id="SJM72635.1"/>
    </source>
</evidence>
<accession>A0A1R4GX09</accession>
<dbReference type="GO" id="GO:0055085">
    <property type="term" value="P:transmembrane transport"/>
    <property type="evidence" value="ECO:0007669"/>
    <property type="project" value="InterPro"/>
</dbReference>
<proteinExistence type="predicted"/>